<reference evidence="2 3" key="1">
    <citation type="submission" date="2023-01" db="EMBL/GenBank/DDBJ databases">
        <title>Novel diversity within Roseofilum (Cyanobacteria; Desertifilaceae) from marine benthic mats with descriptions of four novel species.</title>
        <authorList>
            <person name="Wang Y."/>
            <person name="Berthold D.E."/>
            <person name="Hu J."/>
            <person name="Lefler F.W."/>
            <person name="Laughinghouse H.D. IV."/>
        </authorList>
    </citation>
    <scope>NUCLEOTIDE SEQUENCE [LARGE SCALE GENOMIC DNA]</scope>
    <source>
        <strain evidence="2 3">BLCC-M114</strain>
    </source>
</reference>
<evidence type="ECO:0000313" key="2">
    <source>
        <dbReference type="EMBL" id="MDJ1173386.1"/>
    </source>
</evidence>
<dbReference type="RefSeq" id="WP_283765753.1">
    <property type="nucleotide sequence ID" value="NZ_JAQOSO010000020.1"/>
</dbReference>
<evidence type="ECO:0000256" key="1">
    <source>
        <dbReference type="SAM" id="Coils"/>
    </source>
</evidence>
<feature type="coiled-coil region" evidence="1">
    <location>
        <begin position="30"/>
        <end position="57"/>
    </location>
</feature>
<dbReference type="Proteomes" id="UP001235849">
    <property type="component" value="Unassembled WGS sequence"/>
</dbReference>
<name>A0ABT7B2K7_9CYAN</name>
<dbReference type="EMBL" id="JAQOSO010000020">
    <property type="protein sequence ID" value="MDJ1173386.1"/>
    <property type="molecule type" value="Genomic_DNA"/>
</dbReference>
<proteinExistence type="predicted"/>
<organism evidence="2 3">
    <name type="scientific">Roseofilum capinflatum BLCC-M114</name>
    <dbReference type="NCBI Taxonomy" id="3022440"/>
    <lineage>
        <taxon>Bacteria</taxon>
        <taxon>Bacillati</taxon>
        <taxon>Cyanobacteriota</taxon>
        <taxon>Cyanophyceae</taxon>
        <taxon>Desertifilales</taxon>
        <taxon>Desertifilaceae</taxon>
        <taxon>Roseofilum</taxon>
        <taxon>Roseofilum capinflatum</taxon>
    </lineage>
</organism>
<accession>A0ABT7B2K7</accession>
<evidence type="ECO:0000313" key="3">
    <source>
        <dbReference type="Proteomes" id="UP001235849"/>
    </source>
</evidence>
<dbReference type="Gene3D" id="1.20.120.20">
    <property type="entry name" value="Apolipoprotein"/>
    <property type="match status" value="1"/>
</dbReference>
<keyword evidence="3" id="KW-1185">Reference proteome</keyword>
<protein>
    <submittedName>
        <fullName evidence="2">Uncharacterized protein</fullName>
    </submittedName>
</protein>
<sequence>MMNDPGQQKDMRDRLGNVEQIRDLLFGEQQRELDTRLEALESMIKDLKQEMGDRLNRLNEQFSNELRSNSYALEKKIQYVTVTHTEDFTEFKQDLERTQKNFNEQIKGLDKTLHNQTESLEQNIRHTKESLQKELHAITGQIQTEVDKYVNGLEDNKISRDEFAEVLFDLCMKVKKTDFVQEIEGSEMKADLLLPEQHS</sequence>
<gene>
    <name evidence="2" type="ORF">PMG25_04705</name>
</gene>
<comment type="caution">
    <text evidence="2">The sequence shown here is derived from an EMBL/GenBank/DDBJ whole genome shotgun (WGS) entry which is preliminary data.</text>
</comment>
<keyword evidence="1" id="KW-0175">Coiled coil</keyword>